<dbReference type="SUPFAM" id="SSF143011">
    <property type="entry name" value="RelE-like"/>
    <property type="match status" value="1"/>
</dbReference>
<evidence type="ECO:0000256" key="2">
    <source>
        <dbReference type="ARBA" id="ARBA00022649"/>
    </source>
</evidence>
<sequence length="94" mass="11103">MTYKLVFKTEAEKEWRKLDSTIKSQFKKKLIERLENPHVPTAKLSSMENCYKIKLRSAGYRLVYQVRDQEVIISVVAVGKRERNQVYKIAAKRV</sequence>
<keyword evidence="2" id="KW-1277">Toxin-antitoxin system</keyword>
<accession>A0A1W6UUU0</accession>
<protein>
    <submittedName>
        <fullName evidence="3">mRNA interferase RelE</fullName>
        <ecNumber evidence="3">3.1.-.-</ecNumber>
    </submittedName>
</protein>
<dbReference type="RefSeq" id="WP_025767362.1">
    <property type="nucleotide sequence ID" value="NZ_CP017893.1"/>
</dbReference>
<dbReference type="InterPro" id="IPR035093">
    <property type="entry name" value="RelE/ParE_toxin_dom_sf"/>
</dbReference>
<dbReference type="InterPro" id="IPR007712">
    <property type="entry name" value="RelE/ParE_toxin"/>
</dbReference>
<dbReference type="Pfam" id="PF05016">
    <property type="entry name" value="ParE_toxin"/>
    <property type="match status" value="1"/>
</dbReference>
<dbReference type="Gene3D" id="3.30.2310.20">
    <property type="entry name" value="RelE-like"/>
    <property type="match status" value="1"/>
</dbReference>
<geneLocation type="plasmid" evidence="3">
    <name>pL289</name>
</geneLocation>
<reference evidence="3" key="1">
    <citation type="submission" date="2016-10" db="EMBL/GenBank/DDBJ databases">
        <title>The High Quality Genome of Vibrio alginolyticus K01M1.</title>
        <authorList>
            <person name="Wendling C."/>
            <person name="Chibani C.M."/>
            <person name="Hertel R."/>
            <person name="Sproer C."/>
            <person name="Bunk B."/>
            <person name="Overmann J."/>
            <person name="Roth O."/>
            <person name="Liesegang H."/>
        </authorList>
    </citation>
    <scope>NUCLEOTIDE SEQUENCE</scope>
    <source>
        <strain evidence="3">K05K4</strain>
        <plasmid evidence="3">pL289</plasmid>
    </source>
</reference>
<evidence type="ECO:0000256" key="1">
    <source>
        <dbReference type="ARBA" id="ARBA00006226"/>
    </source>
</evidence>
<dbReference type="NCBIfam" id="TIGR02385">
    <property type="entry name" value="RelE_StbE"/>
    <property type="match status" value="1"/>
</dbReference>
<dbReference type="GO" id="GO:0016787">
    <property type="term" value="F:hydrolase activity"/>
    <property type="evidence" value="ECO:0007669"/>
    <property type="project" value="UniProtKB-KW"/>
</dbReference>
<dbReference type="PANTHER" id="PTHR35601:SF1">
    <property type="entry name" value="TOXIN RELE"/>
    <property type="match status" value="1"/>
</dbReference>
<name>A0A1W6UUU0_VIBAL</name>
<dbReference type="AlphaFoldDB" id="A0A1W6UUU0"/>
<comment type="similarity">
    <text evidence="1">Belongs to the RelE toxin family.</text>
</comment>
<dbReference type="PANTHER" id="PTHR35601">
    <property type="entry name" value="TOXIN RELE"/>
    <property type="match status" value="1"/>
</dbReference>
<evidence type="ECO:0000313" key="3">
    <source>
        <dbReference type="EMBL" id="ARP21685.1"/>
    </source>
</evidence>
<gene>
    <name evidence="3" type="primary">relE</name>
    <name evidence="3" type="ORF">K05K4_49760</name>
</gene>
<keyword evidence="3" id="KW-0378">Hydrolase</keyword>
<dbReference type="EMBL" id="CP017904">
    <property type="protein sequence ID" value="ARP21685.1"/>
    <property type="molecule type" value="Genomic_DNA"/>
</dbReference>
<organism evidence="3">
    <name type="scientific">Vibrio alginolyticus</name>
    <dbReference type="NCBI Taxonomy" id="663"/>
    <lineage>
        <taxon>Bacteria</taxon>
        <taxon>Pseudomonadati</taxon>
        <taxon>Pseudomonadota</taxon>
        <taxon>Gammaproteobacteria</taxon>
        <taxon>Vibrionales</taxon>
        <taxon>Vibrionaceae</taxon>
        <taxon>Vibrio</taxon>
    </lineage>
</organism>
<keyword evidence="3" id="KW-0614">Plasmid</keyword>
<proteinExistence type="inferred from homology"/>
<dbReference type="EC" id="3.1.-.-" evidence="3"/>